<dbReference type="SUPFAM" id="SSF46689">
    <property type="entry name" value="Homeodomain-like"/>
    <property type="match status" value="2"/>
</dbReference>
<dbReference type="InterPro" id="IPR009057">
    <property type="entry name" value="Homeodomain-like_sf"/>
</dbReference>
<dbReference type="SMART" id="SM00342">
    <property type="entry name" value="HTH_ARAC"/>
    <property type="match status" value="1"/>
</dbReference>
<protein>
    <submittedName>
        <fullName evidence="5">Helix-turn-helix domain-containing protein</fullName>
    </submittedName>
</protein>
<evidence type="ECO:0000313" key="5">
    <source>
        <dbReference type="EMBL" id="MCU6677904.1"/>
    </source>
</evidence>
<comment type="caution">
    <text evidence="5">The sequence shown here is derived from an EMBL/GenBank/DDBJ whole genome shotgun (WGS) entry which is preliminary data.</text>
</comment>
<keyword evidence="3" id="KW-0804">Transcription</keyword>
<feature type="domain" description="HTH araC/xylS-type" evidence="4">
    <location>
        <begin position="214"/>
        <end position="312"/>
    </location>
</feature>
<keyword evidence="1" id="KW-0805">Transcription regulation</keyword>
<dbReference type="InterPro" id="IPR029062">
    <property type="entry name" value="Class_I_gatase-like"/>
</dbReference>
<proteinExistence type="predicted"/>
<dbReference type="Proteomes" id="UP001062027">
    <property type="component" value="Unassembled WGS sequence"/>
</dbReference>
<evidence type="ECO:0000313" key="6">
    <source>
        <dbReference type="Proteomes" id="UP001062027"/>
    </source>
</evidence>
<accession>A0ABT2RAK0</accession>
<dbReference type="Pfam" id="PF12833">
    <property type="entry name" value="HTH_18"/>
    <property type="match status" value="1"/>
</dbReference>
<keyword evidence="2" id="KW-0238">DNA-binding</keyword>
<reference evidence="5" key="1">
    <citation type="submission" date="2022-05" db="EMBL/GenBank/DDBJ databases">
        <title>Description of a novel species of Leclercia; Leclercia tamurae and the Proposal for a Novel Genus Silvania gen. nov. Containing Two Novel Species Silvania hatchlandensis sp. nov. and Silvania confinis sp. nov. Isolated from the Rhizosphere of Oak.</title>
        <authorList>
            <person name="Maddock D.W."/>
            <person name="Brady C.L."/>
            <person name="Denman S."/>
            <person name="Arnold D."/>
        </authorList>
    </citation>
    <scope>NUCLEOTIDE SEQUENCE</scope>
    <source>
        <strain evidence="5">H6S3</strain>
    </source>
</reference>
<dbReference type="Gene3D" id="3.40.50.880">
    <property type="match status" value="1"/>
</dbReference>
<gene>
    <name evidence="5" type="ORF">M8318_09490</name>
</gene>
<dbReference type="PANTHER" id="PTHR43130">
    <property type="entry name" value="ARAC-FAMILY TRANSCRIPTIONAL REGULATOR"/>
    <property type="match status" value="1"/>
</dbReference>
<keyword evidence="6" id="KW-1185">Reference proteome</keyword>
<dbReference type="InterPro" id="IPR018060">
    <property type="entry name" value="HTH_AraC"/>
</dbReference>
<organism evidence="5 6">
    <name type="scientific">Leclercia tamurae</name>
    <dbReference type="NCBI Taxonomy" id="2926467"/>
    <lineage>
        <taxon>Bacteria</taxon>
        <taxon>Pseudomonadati</taxon>
        <taxon>Pseudomonadota</taxon>
        <taxon>Gammaproteobacteria</taxon>
        <taxon>Enterobacterales</taxon>
        <taxon>Enterobacteriaceae</taxon>
        <taxon>Leclercia</taxon>
    </lineage>
</organism>
<dbReference type="PANTHER" id="PTHR43130:SF3">
    <property type="entry name" value="HTH-TYPE TRANSCRIPTIONAL REGULATOR RV1931C"/>
    <property type="match status" value="1"/>
</dbReference>
<evidence type="ECO:0000259" key="4">
    <source>
        <dbReference type="PROSITE" id="PS01124"/>
    </source>
</evidence>
<dbReference type="Pfam" id="PF01965">
    <property type="entry name" value="DJ-1_PfpI"/>
    <property type="match status" value="1"/>
</dbReference>
<dbReference type="CDD" id="cd03137">
    <property type="entry name" value="GATase1_AraC_1"/>
    <property type="match status" value="1"/>
</dbReference>
<dbReference type="InterPro" id="IPR002818">
    <property type="entry name" value="DJ-1/PfpI"/>
</dbReference>
<evidence type="ECO:0000256" key="1">
    <source>
        <dbReference type="ARBA" id="ARBA00023015"/>
    </source>
</evidence>
<dbReference type="PROSITE" id="PS01124">
    <property type="entry name" value="HTH_ARAC_FAMILY_2"/>
    <property type="match status" value="1"/>
</dbReference>
<dbReference type="RefSeq" id="WP_262662210.1">
    <property type="nucleotide sequence ID" value="NZ_JAMHKR010000082.1"/>
</dbReference>
<name>A0ABT2RAK0_9ENTR</name>
<evidence type="ECO:0000256" key="2">
    <source>
        <dbReference type="ARBA" id="ARBA00023125"/>
    </source>
</evidence>
<dbReference type="InterPro" id="IPR052158">
    <property type="entry name" value="INH-QAR"/>
</dbReference>
<dbReference type="Gene3D" id="1.10.10.60">
    <property type="entry name" value="Homeodomain-like"/>
    <property type="match status" value="1"/>
</dbReference>
<dbReference type="EMBL" id="JAMHKS010000071">
    <property type="protein sequence ID" value="MCU6677904.1"/>
    <property type="molecule type" value="Genomic_DNA"/>
</dbReference>
<dbReference type="PROSITE" id="PS00041">
    <property type="entry name" value="HTH_ARAC_FAMILY_1"/>
    <property type="match status" value="1"/>
</dbReference>
<evidence type="ECO:0000256" key="3">
    <source>
        <dbReference type="ARBA" id="ARBA00023163"/>
    </source>
</evidence>
<dbReference type="InterPro" id="IPR018062">
    <property type="entry name" value="HTH_AraC-typ_CS"/>
</dbReference>
<sequence>MKLTTVAIVAVDGFSPFHYSVPCILFGDSVSGKKRFNVTICAENPGLLTSRDGFALNATHDYSAIRQADIVVVPYWAHVLERPPQTLLDSLVQARDNGAEIVGLCLGSFVLGYAGILNGKRAATHWEFERQFQSLFPAVQLDINALYVDDDNIITSAGTAAALDCCLYIIRQRFGSVVANQIARRMIVPPHREGGQAQFIAQPVPETTRDARINNLIDYLQHNISQPLNLDALAESVAMSRRTLTRHFMKATGMSVVSWITAERLRRSQLLLESSNLPVEAVAEQVGYLSAVTLRQQFKARFGVSPAEWRKTFRTQSQAG</sequence>
<dbReference type="SUPFAM" id="SSF52317">
    <property type="entry name" value="Class I glutamine amidotransferase-like"/>
    <property type="match status" value="1"/>
</dbReference>